<evidence type="ECO:0000313" key="6">
    <source>
        <dbReference type="Proteomes" id="UP000319941"/>
    </source>
</evidence>
<reference evidence="5 6" key="1">
    <citation type="submission" date="2019-07" db="EMBL/GenBank/DDBJ databases">
        <title>Diversity of Bacteria from Kongsfjorden, Arctic.</title>
        <authorList>
            <person name="Yu Y."/>
        </authorList>
    </citation>
    <scope>NUCLEOTIDE SEQUENCE [LARGE SCALE GENOMIC DNA]</scope>
    <source>
        <strain evidence="5 6">SM1923</strain>
    </source>
</reference>
<dbReference type="InterPro" id="IPR036390">
    <property type="entry name" value="WH_DNA-bd_sf"/>
</dbReference>
<dbReference type="RefSeq" id="WP_144727213.1">
    <property type="nucleotide sequence ID" value="NZ_CAWOWR010000097.1"/>
</dbReference>
<dbReference type="Gene3D" id="1.20.120.530">
    <property type="entry name" value="GntR ligand-binding domain-like"/>
    <property type="match status" value="1"/>
</dbReference>
<dbReference type="Pfam" id="PF07729">
    <property type="entry name" value="FCD"/>
    <property type="match status" value="1"/>
</dbReference>
<proteinExistence type="predicted"/>
<dbReference type="OrthoDB" id="9799812at2"/>
<keyword evidence="2" id="KW-0238">DNA-binding</keyword>
<evidence type="ECO:0000256" key="1">
    <source>
        <dbReference type="ARBA" id="ARBA00023015"/>
    </source>
</evidence>
<dbReference type="InterPro" id="IPR036388">
    <property type="entry name" value="WH-like_DNA-bd_sf"/>
</dbReference>
<evidence type="ECO:0000256" key="3">
    <source>
        <dbReference type="ARBA" id="ARBA00023163"/>
    </source>
</evidence>
<evidence type="ECO:0000256" key="2">
    <source>
        <dbReference type="ARBA" id="ARBA00023125"/>
    </source>
</evidence>
<dbReference type="EMBL" id="VNFH01000004">
    <property type="protein sequence ID" value="TVU71327.1"/>
    <property type="molecule type" value="Genomic_DNA"/>
</dbReference>
<dbReference type="PANTHER" id="PTHR43537">
    <property type="entry name" value="TRANSCRIPTIONAL REGULATOR, GNTR FAMILY"/>
    <property type="match status" value="1"/>
</dbReference>
<feature type="domain" description="GntR C-terminal" evidence="4">
    <location>
        <begin position="49"/>
        <end position="149"/>
    </location>
</feature>
<comment type="caution">
    <text evidence="5">The sequence shown here is derived from an EMBL/GenBank/DDBJ whole genome shotgun (WGS) entry which is preliminary data.</text>
</comment>
<dbReference type="Proteomes" id="UP000319941">
    <property type="component" value="Unassembled WGS sequence"/>
</dbReference>
<organism evidence="5 6">
    <name type="scientific">Cobetia crustatorum</name>
    <dbReference type="NCBI Taxonomy" id="553385"/>
    <lineage>
        <taxon>Bacteria</taxon>
        <taxon>Pseudomonadati</taxon>
        <taxon>Pseudomonadota</taxon>
        <taxon>Gammaproteobacteria</taxon>
        <taxon>Oceanospirillales</taxon>
        <taxon>Halomonadaceae</taxon>
        <taxon>Cobetia</taxon>
    </lineage>
</organism>
<accession>A0A558HQB8</accession>
<keyword evidence="6" id="KW-1185">Reference proteome</keyword>
<dbReference type="GO" id="GO:0003677">
    <property type="term" value="F:DNA binding"/>
    <property type="evidence" value="ECO:0007669"/>
    <property type="project" value="UniProtKB-KW"/>
</dbReference>
<protein>
    <submittedName>
        <fullName evidence="5">GntR family transcriptional regulator</fullName>
    </submittedName>
</protein>
<dbReference type="SUPFAM" id="SSF48008">
    <property type="entry name" value="GntR ligand-binding domain-like"/>
    <property type="match status" value="1"/>
</dbReference>
<keyword evidence="3" id="KW-0804">Transcription</keyword>
<evidence type="ECO:0000313" key="5">
    <source>
        <dbReference type="EMBL" id="TVU71327.1"/>
    </source>
</evidence>
<dbReference type="SUPFAM" id="SSF46785">
    <property type="entry name" value="Winged helix' DNA-binding domain"/>
    <property type="match status" value="1"/>
</dbReference>
<evidence type="ECO:0000259" key="4">
    <source>
        <dbReference type="Pfam" id="PF07729"/>
    </source>
</evidence>
<dbReference type="Gene3D" id="1.10.10.10">
    <property type="entry name" value="Winged helix-like DNA-binding domain superfamily/Winged helix DNA-binding domain"/>
    <property type="match status" value="1"/>
</dbReference>
<sequence length="152" mass="17504">MAQGQCDSCNASHVPVREALRHLLSTGLLVSEPYKGVRVRHFDHAHLAQLYAYRAGLERMAFSILWPLRTPALTDELIRRQQVLSDAIERRDSEGAIIAELHLHGWCHEASGNEFLLADWERILPHLQCYFVLHQRAHQRPGPSREAHDRYV</sequence>
<dbReference type="InterPro" id="IPR011711">
    <property type="entry name" value="GntR_C"/>
</dbReference>
<dbReference type="PANTHER" id="PTHR43537:SF24">
    <property type="entry name" value="GLUCONATE OPERON TRANSCRIPTIONAL REPRESSOR"/>
    <property type="match status" value="1"/>
</dbReference>
<gene>
    <name evidence="5" type="ORF">FQP86_07365</name>
</gene>
<name>A0A558HQB8_9GAMM</name>
<dbReference type="AlphaFoldDB" id="A0A558HQB8"/>
<keyword evidence="1" id="KW-0805">Transcription regulation</keyword>
<dbReference type="InterPro" id="IPR008920">
    <property type="entry name" value="TF_FadR/GntR_C"/>
</dbReference>